<feature type="signal peptide" evidence="4">
    <location>
        <begin position="1"/>
        <end position="22"/>
    </location>
</feature>
<accession>A0A450Z1I1</accession>
<sequence>MSLQSIFRVLASFILFTATAHATHAANHGESLVGSIPGQLSVQQGAAVYTIPIEVPPGVAGMQPDLAITYNSNGGNGLLGVGFSLSGLSAITRCGQTIAQDDRKGGVYYDARDRFCLDGQRLIAISGTM</sequence>
<proteinExistence type="predicted"/>
<dbReference type="GO" id="GO:0005576">
    <property type="term" value="C:extracellular region"/>
    <property type="evidence" value="ECO:0007669"/>
    <property type="project" value="UniProtKB-SubCell"/>
</dbReference>
<feature type="chain" id="PRO_5036113560" evidence="4">
    <location>
        <begin position="23"/>
        <end position="129"/>
    </location>
</feature>
<evidence type="ECO:0000256" key="4">
    <source>
        <dbReference type="SAM" id="SignalP"/>
    </source>
</evidence>
<dbReference type="AlphaFoldDB" id="A0A450Z1I1"/>
<evidence type="ECO:0000256" key="1">
    <source>
        <dbReference type="ARBA" id="ARBA00004613"/>
    </source>
</evidence>
<evidence type="ECO:0000313" key="6">
    <source>
        <dbReference type="EMBL" id="VFK47650.1"/>
    </source>
</evidence>
<gene>
    <name evidence="7" type="ORF">BECKSD772D_GA0070982_11005</name>
    <name evidence="6" type="ORF">BECKSD772E_GA0070983_11019</name>
    <name evidence="5" type="ORF">BECKSD772F_GA0070984_11029</name>
</gene>
<dbReference type="EMBL" id="CAADHB010000100">
    <property type="protein sequence ID" value="VFK80295.1"/>
    <property type="molecule type" value="Genomic_DNA"/>
</dbReference>
<evidence type="ECO:0000313" key="7">
    <source>
        <dbReference type="EMBL" id="VFK80295.1"/>
    </source>
</evidence>
<evidence type="ECO:0000313" key="5">
    <source>
        <dbReference type="EMBL" id="VFK41740.1"/>
    </source>
</evidence>
<keyword evidence="4" id="KW-0732">Signal</keyword>
<keyword evidence="3" id="KW-0843">Virulence</keyword>
<dbReference type="GO" id="GO:0005737">
    <property type="term" value="C:cytoplasm"/>
    <property type="evidence" value="ECO:0007669"/>
    <property type="project" value="InterPro"/>
</dbReference>
<dbReference type="InterPro" id="IPR003284">
    <property type="entry name" value="Sal_SpvB"/>
</dbReference>
<protein>
    <submittedName>
        <fullName evidence="6">Virulence plasmid B protein</fullName>
    </submittedName>
</protein>
<organism evidence="6">
    <name type="scientific">Candidatus Kentrum sp. SD</name>
    <dbReference type="NCBI Taxonomy" id="2126332"/>
    <lineage>
        <taxon>Bacteria</taxon>
        <taxon>Pseudomonadati</taxon>
        <taxon>Pseudomonadota</taxon>
        <taxon>Gammaproteobacteria</taxon>
        <taxon>Candidatus Kentrum</taxon>
    </lineage>
</organism>
<name>A0A450Z1I1_9GAMM</name>
<dbReference type="EMBL" id="CAADFU010000101">
    <property type="protein sequence ID" value="VFK47650.1"/>
    <property type="molecule type" value="Genomic_DNA"/>
</dbReference>
<dbReference type="Pfam" id="PF03534">
    <property type="entry name" value="SpvB"/>
    <property type="match status" value="1"/>
</dbReference>
<reference evidence="6" key="1">
    <citation type="submission" date="2019-02" db="EMBL/GenBank/DDBJ databases">
        <authorList>
            <person name="Gruber-Vodicka R. H."/>
            <person name="Seah K. B. B."/>
        </authorList>
    </citation>
    <scope>NUCLEOTIDE SEQUENCE</scope>
    <source>
        <strain evidence="7">BECK_S127</strain>
        <strain evidence="6">BECK_S1320</strain>
        <strain evidence="5">BECK_S1321</strain>
    </source>
</reference>
<keyword evidence="2" id="KW-0964">Secreted</keyword>
<dbReference type="EMBL" id="CAADFR010000102">
    <property type="protein sequence ID" value="VFK41740.1"/>
    <property type="molecule type" value="Genomic_DNA"/>
</dbReference>
<evidence type="ECO:0000256" key="3">
    <source>
        <dbReference type="ARBA" id="ARBA00023026"/>
    </source>
</evidence>
<comment type="subcellular location">
    <subcellularLocation>
        <location evidence="1">Secreted</location>
    </subcellularLocation>
</comment>
<evidence type="ECO:0000256" key="2">
    <source>
        <dbReference type="ARBA" id="ARBA00022525"/>
    </source>
</evidence>